<dbReference type="EMBL" id="JRAK01000057">
    <property type="protein sequence ID" value="KGN89885.1"/>
    <property type="molecule type" value="Genomic_DNA"/>
</dbReference>
<evidence type="ECO:0000313" key="5">
    <source>
        <dbReference type="Proteomes" id="UP000030146"/>
    </source>
</evidence>
<name>A0A099WUJ6_9PORP</name>
<evidence type="ECO:0000313" key="2">
    <source>
        <dbReference type="EMBL" id="KGN85766.1"/>
    </source>
</evidence>
<reference evidence="3 5" key="2">
    <citation type="submission" date="2014-08" db="EMBL/GenBank/DDBJ databases">
        <title>Porphyromonas gulae strain:COT-052_OH3439 Genome sequencing.</title>
        <authorList>
            <person name="Wallis C."/>
            <person name="Deusch O."/>
            <person name="O'Flynn C."/>
            <person name="Davis I."/>
            <person name="Jospin G."/>
            <person name="Darling A.E."/>
            <person name="Coil D.A."/>
            <person name="Alexiev A."/>
            <person name="Horsfall A."/>
            <person name="Kirkwood N."/>
            <person name="Harris S."/>
            <person name="Eisen J.A."/>
        </authorList>
    </citation>
    <scope>NUCLEOTIDE SEQUENCE [LARGE SCALE GENOMIC DNA]</scope>
    <source>
        <strain evidence="5">COT-052 OH3439</strain>
        <strain evidence="3">COT-052_OH3439</strain>
    </source>
</reference>
<dbReference type="AlphaFoldDB" id="A0A099WUJ6"/>
<dbReference type="Proteomes" id="UP000030146">
    <property type="component" value="Unassembled WGS sequence"/>
</dbReference>
<dbReference type="RefSeq" id="WP_018964542.1">
    <property type="nucleotide sequence ID" value="NZ_JASBZW010000006.1"/>
</dbReference>
<organism evidence="2 4">
    <name type="scientific">Porphyromonas gulae</name>
    <dbReference type="NCBI Taxonomy" id="111105"/>
    <lineage>
        <taxon>Bacteria</taxon>
        <taxon>Pseudomonadati</taxon>
        <taxon>Bacteroidota</taxon>
        <taxon>Bacteroidia</taxon>
        <taxon>Bacteroidales</taxon>
        <taxon>Porphyromonadaceae</taxon>
        <taxon>Porphyromonas</taxon>
    </lineage>
</organism>
<evidence type="ECO:0000313" key="4">
    <source>
        <dbReference type="Proteomes" id="UP000030130"/>
    </source>
</evidence>
<evidence type="ECO:0000256" key="1">
    <source>
        <dbReference type="SAM" id="MobiDB-lite"/>
    </source>
</evidence>
<dbReference type="EMBL" id="JRAI01000048">
    <property type="protein sequence ID" value="KGN85766.1"/>
    <property type="molecule type" value="Genomic_DNA"/>
</dbReference>
<reference evidence="2 4" key="1">
    <citation type="submission" date="2014-08" db="EMBL/GenBank/DDBJ databases">
        <title>Porphyromonas gulae strain:COT-052_OH1451 Genome sequencing.</title>
        <authorList>
            <person name="Wallis C."/>
            <person name="Deusch O."/>
            <person name="O'Flynn C."/>
            <person name="Davis I."/>
            <person name="Jospin G."/>
            <person name="Darling A.E."/>
            <person name="Coil D.A."/>
            <person name="Alexiev A."/>
            <person name="Horsfall A."/>
            <person name="Kirkwood N."/>
            <person name="Harris S."/>
            <person name="Eisen J.A."/>
        </authorList>
    </citation>
    <scope>NUCLEOTIDE SEQUENCE [LARGE SCALE GENOMIC DNA]</scope>
    <source>
        <strain evidence="4">COT-052 OH1451</strain>
        <strain evidence="2">COT-052_OH1451</strain>
    </source>
</reference>
<keyword evidence="5" id="KW-1185">Reference proteome</keyword>
<comment type="caution">
    <text evidence="2">The sequence shown here is derived from an EMBL/GenBank/DDBJ whole genome shotgun (WGS) entry which is preliminary data.</text>
</comment>
<proteinExistence type="predicted"/>
<gene>
    <name evidence="2" type="ORF">HR08_05185</name>
    <name evidence="3" type="ORF">HR15_03775</name>
</gene>
<dbReference type="GeneID" id="57240778"/>
<accession>A0A099WUJ6</accession>
<evidence type="ECO:0000313" key="3">
    <source>
        <dbReference type="EMBL" id="KGN89885.1"/>
    </source>
</evidence>
<protein>
    <submittedName>
        <fullName evidence="2">Uncharacterized protein</fullName>
    </submittedName>
</protein>
<dbReference type="PATRIC" id="fig|111105.18.peg.549"/>
<dbReference type="Proteomes" id="UP000030130">
    <property type="component" value="Unassembled WGS sequence"/>
</dbReference>
<sequence length="64" mass="7389">MVRRRCNTDDSPMSFKSVRTGRSGHSSDLLWRTRPIDLFGSLMMGEWYWGGKLLAGFYAFVRAI</sequence>
<feature type="region of interest" description="Disordered" evidence="1">
    <location>
        <begin position="1"/>
        <end position="26"/>
    </location>
</feature>